<dbReference type="PANTHER" id="PTHR31616:SF13">
    <property type="entry name" value="GLUCAN 1,4-ALPHA-GLUCOSIDASE"/>
    <property type="match status" value="1"/>
</dbReference>
<evidence type="ECO:0000259" key="1">
    <source>
        <dbReference type="Pfam" id="PF00723"/>
    </source>
</evidence>
<dbReference type="SUPFAM" id="SSF48208">
    <property type="entry name" value="Six-hairpin glycosidases"/>
    <property type="match status" value="1"/>
</dbReference>
<dbReference type="Gene3D" id="1.50.10.10">
    <property type="match status" value="1"/>
</dbReference>
<dbReference type="GO" id="GO:0005975">
    <property type="term" value="P:carbohydrate metabolic process"/>
    <property type="evidence" value="ECO:0007669"/>
    <property type="project" value="InterPro"/>
</dbReference>
<dbReference type="Pfam" id="PF00723">
    <property type="entry name" value="Glyco_hydro_15"/>
    <property type="match status" value="1"/>
</dbReference>
<dbReference type="Proteomes" id="UP000179034">
    <property type="component" value="Unassembled WGS sequence"/>
</dbReference>
<reference evidence="2 3" key="1">
    <citation type="journal article" date="2016" name="Nat. Commun.">
        <title>Thousands of microbial genomes shed light on interconnected biogeochemical processes in an aquifer system.</title>
        <authorList>
            <person name="Anantharaman K."/>
            <person name="Brown C.T."/>
            <person name="Hug L.A."/>
            <person name="Sharon I."/>
            <person name="Castelle C.J."/>
            <person name="Probst A.J."/>
            <person name="Thomas B.C."/>
            <person name="Singh A."/>
            <person name="Wilkins M.J."/>
            <person name="Karaoz U."/>
            <person name="Brodie E.L."/>
            <person name="Williams K.H."/>
            <person name="Hubbard S.S."/>
            <person name="Banfield J.F."/>
        </authorList>
    </citation>
    <scope>NUCLEOTIDE SEQUENCE [LARGE SCALE GENOMIC DNA]</scope>
</reference>
<comment type="caution">
    <text evidence="2">The sequence shown here is derived from an EMBL/GenBank/DDBJ whole genome shotgun (WGS) entry which is preliminary data.</text>
</comment>
<evidence type="ECO:0000313" key="2">
    <source>
        <dbReference type="EMBL" id="OGF97816.1"/>
    </source>
</evidence>
<name>A0A1F5YCX0_9BACT</name>
<dbReference type="AlphaFoldDB" id="A0A1F5YCX0"/>
<proteinExistence type="predicted"/>
<keyword evidence="2" id="KW-0378">Hydrolase</keyword>
<evidence type="ECO:0000313" key="3">
    <source>
        <dbReference type="Proteomes" id="UP000179034"/>
    </source>
</evidence>
<feature type="domain" description="GH15-like" evidence="1">
    <location>
        <begin position="281"/>
        <end position="595"/>
    </location>
</feature>
<gene>
    <name evidence="2" type="ORF">A2Z06_04405</name>
</gene>
<sequence>MPRDIPVGNGSFLVAFDRDYLIRDIYFPQVGGENHANGHPFRFGIWVDGQFSQMGPEWSKELRYVTDTLVTEVKARNERLQLELICHDTVDFHLNVYLKEIRVRNLLNKSREARLFFSHDFHISGNEVGDTAIYDPRSQALIHYKGKRYFLMNCCDPTKCGIDHFACGLKEIRGLEGTWKDAEDGLLSGNAVAQGSVDSTVGITIPLPANGEATAHYWMCAGTTHHEVVKLNTTVREKTPEELFRRTSSYWRLWVNREWCTGSELLPPKVLQLLKQSLLIIRTQIDNDGAIIAANDTDIFLFSRDTYSYMWPRDGAMVASAMIKAGYSEISRLFFNFCHRVIDPDGYFRHKFNPDGSVGSSWHPWWREGSRELPIQEDETALVLWALWQHFERFHDVEFIKPLYRDLIIRAAEFLVRFRDEKSKLPRPSYDLWEERRGVHTFTVSTVVAGLRAAANFAGAFGEGELADKYRGAAEEVKQAMRKHLFHRDLGRFAKSASPKPSGGYDIDMTIDASLAGIWYFRVFEPTDPLVEATMKAVRERLWVKTSVGGIARYEGDAYQRVGSYDIQEIPGNPWFICTLWWAQYLVARAERQTDLKEVPELLEWVADHALPSGVLAEQV</sequence>
<protein>
    <submittedName>
        <fullName evidence="2">Glycoside hydrolase family 15</fullName>
    </submittedName>
</protein>
<dbReference type="InterPro" id="IPR012341">
    <property type="entry name" value="6hp_glycosidase-like_sf"/>
</dbReference>
<dbReference type="GO" id="GO:0004553">
    <property type="term" value="F:hydrolase activity, hydrolyzing O-glycosyl compounds"/>
    <property type="evidence" value="ECO:0007669"/>
    <property type="project" value="TreeGrafter"/>
</dbReference>
<feature type="non-terminal residue" evidence="2">
    <location>
        <position position="620"/>
    </location>
</feature>
<dbReference type="EMBL" id="MFIW01000050">
    <property type="protein sequence ID" value="OGF97816.1"/>
    <property type="molecule type" value="Genomic_DNA"/>
</dbReference>
<accession>A0A1F5YCX0</accession>
<dbReference type="InterPro" id="IPR011613">
    <property type="entry name" value="GH15-like"/>
</dbReference>
<dbReference type="InterPro" id="IPR008928">
    <property type="entry name" value="6-hairpin_glycosidase_sf"/>
</dbReference>
<dbReference type="PANTHER" id="PTHR31616">
    <property type="entry name" value="TREHALASE"/>
    <property type="match status" value="1"/>
</dbReference>
<organism evidence="2 3">
    <name type="scientific">Candidatus Glassbacteria bacterium RBG_16_58_8</name>
    <dbReference type="NCBI Taxonomy" id="1817866"/>
    <lineage>
        <taxon>Bacteria</taxon>
        <taxon>Candidatus Glassiibacteriota</taxon>
    </lineage>
</organism>